<dbReference type="Proteomes" id="UP000489600">
    <property type="component" value="Unassembled WGS sequence"/>
</dbReference>
<dbReference type="AlphaFoldDB" id="A0A565BNG5"/>
<keyword evidence="3" id="KW-0347">Helicase</keyword>
<sequence>MFGPFSFINVGRGKEEFCDGNSPKNMVEVAVISQIISNLFKVSSERMMNISVGVISPYKGQVNAIQESVGDKYGSLSGQLFTLNVRSVDGFQGGEEDVIIISTVRSNGKGNIGFLSNRQRANVALTRAKHCLWVIGSETTLARSGSVWTKLISESRRRGCFFDVKDDQRLRDAMNDALLEDVSSSFDSLSIRNGRRIGW</sequence>
<organism evidence="6 7">
    <name type="scientific">Arabis nemorensis</name>
    <dbReference type="NCBI Taxonomy" id="586526"/>
    <lineage>
        <taxon>Eukaryota</taxon>
        <taxon>Viridiplantae</taxon>
        <taxon>Streptophyta</taxon>
        <taxon>Embryophyta</taxon>
        <taxon>Tracheophyta</taxon>
        <taxon>Spermatophyta</taxon>
        <taxon>Magnoliopsida</taxon>
        <taxon>eudicotyledons</taxon>
        <taxon>Gunneridae</taxon>
        <taxon>Pentapetalae</taxon>
        <taxon>rosids</taxon>
        <taxon>malvids</taxon>
        <taxon>Brassicales</taxon>
        <taxon>Brassicaceae</taxon>
        <taxon>Arabideae</taxon>
        <taxon>Arabis</taxon>
    </lineage>
</organism>
<keyword evidence="1" id="KW-0547">Nucleotide-binding</keyword>
<dbReference type="EMBL" id="CABITT030000004">
    <property type="protein sequence ID" value="VVB02739.1"/>
    <property type="molecule type" value="Genomic_DNA"/>
</dbReference>
<dbReference type="InterPro" id="IPR041679">
    <property type="entry name" value="DNA2/NAM7-like_C"/>
</dbReference>
<protein>
    <recommendedName>
        <fullName evidence="5">DNA2/NAM7 helicase-like C-terminal domain-containing protein</fullName>
    </recommendedName>
</protein>
<dbReference type="InterPro" id="IPR045055">
    <property type="entry name" value="DNA2/NAM7-like"/>
</dbReference>
<evidence type="ECO:0000313" key="6">
    <source>
        <dbReference type="EMBL" id="VVB02739.1"/>
    </source>
</evidence>
<dbReference type="GO" id="GO:0004386">
    <property type="term" value="F:helicase activity"/>
    <property type="evidence" value="ECO:0007669"/>
    <property type="project" value="UniProtKB-KW"/>
</dbReference>
<dbReference type="GO" id="GO:0016787">
    <property type="term" value="F:hydrolase activity"/>
    <property type="evidence" value="ECO:0007669"/>
    <property type="project" value="UniProtKB-KW"/>
</dbReference>
<accession>A0A565BNG5</accession>
<comment type="caution">
    <text evidence="6">The sequence shown here is derived from an EMBL/GenBank/DDBJ whole genome shotgun (WGS) entry which is preliminary data.</text>
</comment>
<dbReference type="InterPro" id="IPR047187">
    <property type="entry name" value="SF1_C_Upf1"/>
</dbReference>
<dbReference type="InterPro" id="IPR027417">
    <property type="entry name" value="P-loop_NTPase"/>
</dbReference>
<evidence type="ECO:0000256" key="2">
    <source>
        <dbReference type="ARBA" id="ARBA00022801"/>
    </source>
</evidence>
<gene>
    <name evidence="6" type="ORF">ANE_LOCUS13183</name>
</gene>
<dbReference type="PANTHER" id="PTHR10887">
    <property type="entry name" value="DNA2/NAM7 HELICASE FAMILY"/>
    <property type="match status" value="1"/>
</dbReference>
<evidence type="ECO:0000259" key="5">
    <source>
        <dbReference type="Pfam" id="PF13087"/>
    </source>
</evidence>
<keyword evidence="2" id="KW-0378">Hydrolase</keyword>
<evidence type="ECO:0000256" key="4">
    <source>
        <dbReference type="ARBA" id="ARBA00022840"/>
    </source>
</evidence>
<keyword evidence="4" id="KW-0067">ATP-binding</keyword>
<name>A0A565BNG5_9BRAS</name>
<keyword evidence="7" id="KW-1185">Reference proteome</keyword>
<reference evidence="6" key="1">
    <citation type="submission" date="2019-07" db="EMBL/GenBank/DDBJ databases">
        <authorList>
            <person name="Dittberner H."/>
        </authorList>
    </citation>
    <scope>NUCLEOTIDE SEQUENCE [LARGE SCALE GENOMIC DNA]</scope>
</reference>
<evidence type="ECO:0000256" key="3">
    <source>
        <dbReference type="ARBA" id="ARBA00022806"/>
    </source>
</evidence>
<dbReference type="FunFam" id="3.40.50.300:FF:000326">
    <property type="entry name" value="P-loop containing nucleoside triphosphate hydrolase"/>
    <property type="match status" value="1"/>
</dbReference>
<feature type="domain" description="DNA2/NAM7 helicase-like C-terminal" evidence="5">
    <location>
        <begin position="3"/>
        <end position="138"/>
    </location>
</feature>
<dbReference type="OrthoDB" id="6513042at2759"/>
<dbReference type="Pfam" id="PF13087">
    <property type="entry name" value="AAA_12"/>
    <property type="match status" value="1"/>
</dbReference>
<proteinExistence type="predicted"/>
<evidence type="ECO:0000256" key="1">
    <source>
        <dbReference type="ARBA" id="ARBA00022741"/>
    </source>
</evidence>
<dbReference type="CDD" id="cd18808">
    <property type="entry name" value="SF1_C_Upf1"/>
    <property type="match status" value="1"/>
</dbReference>
<dbReference type="GO" id="GO:0005694">
    <property type="term" value="C:chromosome"/>
    <property type="evidence" value="ECO:0007669"/>
    <property type="project" value="UniProtKB-ARBA"/>
</dbReference>
<evidence type="ECO:0000313" key="7">
    <source>
        <dbReference type="Proteomes" id="UP000489600"/>
    </source>
</evidence>
<dbReference type="GO" id="GO:0005524">
    <property type="term" value="F:ATP binding"/>
    <property type="evidence" value="ECO:0007669"/>
    <property type="project" value="UniProtKB-KW"/>
</dbReference>
<dbReference type="Gene3D" id="3.40.50.300">
    <property type="entry name" value="P-loop containing nucleotide triphosphate hydrolases"/>
    <property type="match status" value="1"/>
</dbReference>
<dbReference type="SUPFAM" id="SSF52540">
    <property type="entry name" value="P-loop containing nucleoside triphosphate hydrolases"/>
    <property type="match status" value="1"/>
</dbReference>
<dbReference type="PANTHER" id="PTHR10887:SF468">
    <property type="entry name" value="P-LOOP CONTAINING NUCLEOSIDE TRIPHOSPHATE HYDROLASES SUPERFAMILY PROTEIN"/>
    <property type="match status" value="1"/>
</dbReference>